<feature type="compositionally biased region" description="Acidic residues" evidence="1">
    <location>
        <begin position="65"/>
        <end position="77"/>
    </location>
</feature>
<dbReference type="AlphaFoldDB" id="A0AAE1GP30"/>
<evidence type="ECO:0000256" key="1">
    <source>
        <dbReference type="SAM" id="MobiDB-lite"/>
    </source>
</evidence>
<reference evidence="2" key="1">
    <citation type="submission" date="2023-10" db="EMBL/GenBank/DDBJ databases">
        <title>Genome assemblies of two species of porcelain crab, Petrolisthes cinctipes and Petrolisthes manimaculis (Anomura: Porcellanidae).</title>
        <authorList>
            <person name="Angst P."/>
        </authorList>
    </citation>
    <scope>NUCLEOTIDE SEQUENCE</scope>
    <source>
        <strain evidence="2">PB745_01</strain>
        <tissue evidence="2">Gill</tissue>
    </source>
</reference>
<keyword evidence="3" id="KW-1185">Reference proteome</keyword>
<evidence type="ECO:0000313" key="3">
    <source>
        <dbReference type="Proteomes" id="UP001286313"/>
    </source>
</evidence>
<sequence>MNEGWGNCATFHGVNVHLLVLSHTGYKRKLKKPEPDSEENLSSDEDMPEIPLEYAEEESSGKESEAEESREEEDGRDEGEGVSKTKKIKEGLYIIEVSWKKS</sequence>
<name>A0AAE1GP30_PETCI</name>
<dbReference type="Proteomes" id="UP001286313">
    <property type="component" value="Unassembled WGS sequence"/>
</dbReference>
<dbReference type="EMBL" id="JAWQEG010000237">
    <property type="protein sequence ID" value="KAK3892998.1"/>
    <property type="molecule type" value="Genomic_DNA"/>
</dbReference>
<accession>A0AAE1GP30</accession>
<protein>
    <submittedName>
        <fullName evidence="2">Uncharacterized protein</fullName>
    </submittedName>
</protein>
<gene>
    <name evidence="2" type="ORF">Pcinc_003177</name>
</gene>
<feature type="region of interest" description="Disordered" evidence="1">
    <location>
        <begin position="27"/>
        <end position="85"/>
    </location>
</feature>
<feature type="compositionally biased region" description="Acidic residues" evidence="1">
    <location>
        <begin position="36"/>
        <end position="58"/>
    </location>
</feature>
<evidence type="ECO:0000313" key="2">
    <source>
        <dbReference type="EMBL" id="KAK3892998.1"/>
    </source>
</evidence>
<comment type="caution">
    <text evidence="2">The sequence shown here is derived from an EMBL/GenBank/DDBJ whole genome shotgun (WGS) entry which is preliminary data.</text>
</comment>
<proteinExistence type="predicted"/>
<organism evidence="2 3">
    <name type="scientific">Petrolisthes cinctipes</name>
    <name type="common">Flat porcelain crab</name>
    <dbReference type="NCBI Taxonomy" id="88211"/>
    <lineage>
        <taxon>Eukaryota</taxon>
        <taxon>Metazoa</taxon>
        <taxon>Ecdysozoa</taxon>
        <taxon>Arthropoda</taxon>
        <taxon>Crustacea</taxon>
        <taxon>Multicrustacea</taxon>
        <taxon>Malacostraca</taxon>
        <taxon>Eumalacostraca</taxon>
        <taxon>Eucarida</taxon>
        <taxon>Decapoda</taxon>
        <taxon>Pleocyemata</taxon>
        <taxon>Anomura</taxon>
        <taxon>Galatheoidea</taxon>
        <taxon>Porcellanidae</taxon>
        <taxon>Petrolisthes</taxon>
    </lineage>
</organism>